<sequence>MGSFLLTVNPSSPYHSQHDARFLAAQARRTARGEMAKPSRWSTHRQRGYAAGDRVYLLAQGSGPRGLIGGGFVATGDVYTDDSWRNDGLVAHYVDVDWEAFVDLSDVLPIDELRRVAPVTHWRPQGSGIQIPQADESAVESAWTRHLRGLTVPPVSLEITRSYTNALRKVRRHQQRFRGLLLQYYPQECAHCGLDILELLEAAHIEPDSEGGAASVANGRLLCANHHRALDRGLLHWDEQGGRFVQTDEAVDIPPLPRH</sequence>
<evidence type="ECO:0000259" key="1">
    <source>
        <dbReference type="SMART" id="SM00507"/>
    </source>
</evidence>
<dbReference type="AlphaFoldDB" id="A0A967EEU1"/>
<dbReference type="Gene3D" id="1.10.30.50">
    <property type="match status" value="1"/>
</dbReference>
<evidence type="ECO:0000313" key="2">
    <source>
        <dbReference type="EMBL" id="NHN55996.1"/>
    </source>
</evidence>
<proteinExistence type="predicted"/>
<feature type="domain" description="HNH nuclease" evidence="1">
    <location>
        <begin position="176"/>
        <end position="228"/>
    </location>
</feature>
<dbReference type="EMBL" id="JAAOIV010000006">
    <property type="protein sequence ID" value="NHN55996.1"/>
    <property type="molecule type" value="Genomic_DNA"/>
</dbReference>
<dbReference type="Pfam" id="PF13391">
    <property type="entry name" value="HNH_2"/>
    <property type="match status" value="1"/>
</dbReference>
<name>A0A967EEU1_9MICO</name>
<dbReference type="CDD" id="cd00085">
    <property type="entry name" value="HNHc"/>
    <property type="match status" value="1"/>
</dbReference>
<dbReference type="InterPro" id="IPR003615">
    <property type="entry name" value="HNH_nuc"/>
</dbReference>
<dbReference type="RefSeq" id="WP_166196351.1">
    <property type="nucleotide sequence ID" value="NZ_JAAOIV010000006.1"/>
</dbReference>
<evidence type="ECO:0000313" key="3">
    <source>
        <dbReference type="Proteomes" id="UP000744769"/>
    </source>
</evidence>
<accession>A0A967EEU1</accession>
<protein>
    <recommendedName>
        <fullName evidence="1">HNH nuclease domain-containing protein</fullName>
    </recommendedName>
</protein>
<gene>
    <name evidence="2" type="ORF">G9U51_09430</name>
</gene>
<organism evidence="2 3">
    <name type="scientific">Metallococcus carri</name>
    <dbReference type="NCBI Taxonomy" id="1656884"/>
    <lineage>
        <taxon>Bacteria</taxon>
        <taxon>Bacillati</taxon>
        <taxon>Actinomycetota</taxon>
        <taxon>Actinomycetes</taxon>
        <taxon>Micrococcales</taxon>
        <taxon>Dermacoccaceae</taxon>
        <taxon>Metallococcus</taxon>
    </lineage>
</organism>
<comment type="caution">
    <text evidence="2">The sequence shown here is derived from an EMBL/GenBank/DDBJ whole genome shotgun (WGS) entry which is preliminary data.</text>
</comment>
<keyword evidence="3" id="KW-1185">Reference proteome</keyword>
<dbReference type="SMART" id="SM00507">
    <property type="entry name" value="HNHc"/>
    <property type="match status" value="1"/>
</dbReference>
<reference evidence="2" key="1">
    <citation type="submission" date="2020-03" db="EMBL/GenBank/DDBJ databases">
        <title>Draft sequencing of Calidifontibacter sp. DB0510.</title>
        <authorList>
            <person name="Kim D.-U."/>
        </authorList>
    </citation>
    <scope>NUCLEOTIDE SEQUENCE</scope>
    <source>
        <strain evidence="2">DB0510</strain>
    </source>
</reference>
<dbReference type="Proteomes" id="UP000744769">
    <property type="component" value="Unassembled WGS sequence"/>
</dbReference>